<keyword evidence="2" id="KW-0812">Transmembrane</keyword>
<organism evidence="4 5">
    <name type="scientific">Tremella mesenterica</name>
    <name type="common">Jelly fungus</name>
    <dbReference type="NCBI Taxonomy" id="5217"/>
    <lineage>
        <taxon>Eukaryota</taxon>
        <taxon>Fungi</taxon>
        <taxon>Dikarya</taxon>
        <taxon>Basidiomycota</taxon>
        <taxon>Agaricomycotina</taxon>
        <taxon>Tremellomycetes</taxon>
        <taxon>Tremellales</taxon>
        <taxon>Tremellaceae</taxon>
        <taxon>Tremella</taxon>
    </lineage>
</organism>
<name>A0A4Q1BLH1_TREME</name>
<accession>A0A4Q1BLH1</accession>
<keyword evidence="2" id="KW-1133">Transmembrane helix</keyword>
<evidence type="ECO:0008006" key="6">
    <source>
        <dbReference type="Google" id="ProtNLM"/>
    </source>
</evidence>
<feature type="compositionally biased region" description="Polar residues" evidence="1">
    <location>
        <begin position="79"/>
        <end position="96"/>
    </location>
</feature>
<comment type="caution">
    <text evidence="4">The sequence shown here is derived from an EMBL/GenBank/DDBJ whole genome shotgun (WGS) entry which is preliminary data.</text>
</comment>
<dbReference type="EMBL" id="SDIL01000045">
    <property type="protein sequence ID" value="RXK38633.1"/>
    <property type="molecule type" value="Genomic_DNA"/>
</dbReference>
<dbReference type="AlphaFoldDB" id="A0A4Q1BLH1"/>
<sequence>MWLILSSLALASMVTADTCYDRFGYSYFCNNNGLSYGARIGIGVGIAAGVLALVLLCSFWRRRQLQRQWAKYRPPALPVTNQSGQTSGPGQYTYGQSAPYASNPPPPSNFQYQPNGVQQPAQTYQPSMAGQYGNKNGPGMNTGNGEMEHEHGYEWDQARENGNVPPPGYEVSNQESFAPPPGAPPGKRTEGTV</sequence>
<feature type="signal peptide" evidence="3">
    <location>
        <begin position="1"/>
        <end position="16"/>
    </location>
</feature>
<dbReference type="VEuPathDB" id="FungiDB:TREMEDRAFT_62288"/>
<evidence type="ECO:0000313" key="5">
    <source>
        <dbReference type="Proteomes" id="UP000289152"/>
    </source>
</evidence>
<dbReference type="InParanoid" id="A0A4Q1BLH1"/>
<evidence type="ECO:0000256" key="3">
    <source>
        <dbReference type="SAM" id="SignalP"/>
    </source>
</evidence>
<proteinExistence type="predicted"/>
<feature type="compositionally biased region" description="Polar residues" evidence="1">
    <location>
        <begin position="110"/>
        <end position="128"/>
    </location>
</feature>
<feature type="transmembrane region" description="Helical" evidence="2">
    <location>
        <begin position="40"/>
        <end position="60"/>
    </location>
</feature>
<keyword evidence="3" id="KW-0732">Signal</keyword>
<keyword evidence="5" id="KW-1185">Reference proteome</keyword>
<dbReference type="OrthoDB" id="2574101at2759"/>
<evidence type="ECO:0000256" key="2">
    <source>
        <dbReference type="SAM" id="Phobius"/>
    </source>
</evidence>
<feature type="region of interest" description="Disordered" evidence="1">
    <location>
        <begin position="76"/>
        <end position="193"/>
    </location>
</feature>
<protein>
    <recommendedName>
        <fullName evidence="6">MARVEL domain-containing protein</fullName>
    </recommendedName>
</protein>
<evidence type="ECO:0000256" key="1">
    <source>
        <dbReference type="SAM" id="MobiDB-lite"/>
    </source>
</evidence>
<feature type="chain" id="PRO_5020512056" description="MARVEL domain-containing protein" evidence="3">
    <location>
        <begin position="17"/>
        <end position="193"/>
    </location>
</feature>
<keyword evidence="2" id="KW-0472">Membrane</keyword>
<feature type="compositionally biased region" description="Basic and acidic residues" evidence="1">
    <location>
        <begin position="146"/>
        <end position="159"/>
    </location>
</feature>
<gene>
    <name evidence="4" type="ORF">M231_04139</name>
</gene>
<dbReference type="Proteomes" id="UP000289152">
    <property type="component" value="Unassembled WGS sequence"/>
</dbReference>
<evidence type="ECO:0000313" key="4">
    <source>
        <dbReference type="EMBL" id="RXK38633.1"/>
    </source>
</evidence>
<reference evidence="4 5" key="1">
    <citation type="submission" date="2016-06" db="EMBL/GenBank/DDBJ databases">
        <title>Evolution of pathogenesis and genome organization in the Tremellales.</title>
        <authorList>
            <person name="Cuomo C."/>
            <person name="Litvintseva A."/>
            <person name="Heitman J."/>
            <person name="Chen Y."/>
            <person name="Sun S."/>
            <person name="Springer D."/>
            <person name="Dromer F."/>
            <person name="Young S."/>
            <person name="Zeng Q."/>
            <person name="Chapman S."/>
            <person name="Gujja S."/>
            <person name="Saif S."/>
            <person name="Birren B."/>
        </authorList>
    </citation>
    <scope>NUCLEOTIDE SEQUENCE [LARGE SCALE GENOMIC DNA]</scope>
    <source>
        <strain evidence="4 5">ATCC 28783</strain>
    </source>
</reference>